<feature type="compositionally biased region" description="Polar residues" evidence="2">
    <location>
        <begin position="407"/>
        <end position="423"/>
    </location>
</feature>
<keyword evidence="5" id="KW-1185">Reference proteome</keyword>
<dbReference type="GO" id="GO:0060271">
    <property type="term" value="P:cilium assembly"/>
    <property type="evidence" value="ECO:0007669"/>
    <property type="project" value="InterPro"/>
</dbReference>
<feature type="compositionally biased region" description="Acidic residues" evidence="2">
    <location>
        <begin position="265"/>
        <end position="275"/>
    </location>
</feature>
<dbReference type="GO" id="GO:0090162">
    <property type="term" value="P:establishment of epithelial cell polarity"/>
    <property type="evidence" value="ECO:0007669"/>
    <property type="project" value="InterPro"/>
</dbReference>
<feature type="domain" description="Fas-binding factor 1 C-terminal" evidence="3">
    <location>
        <begin position="785"/>
        <end position="1305"/>
    </location>
</feature>
<gene>
    <name evidence="4" type="ORF">EB796_018934</name>
</gene>
<dbReference type="GO" id="GO:0005814">
    <property type="term" value="C:centriole"/>
    <property type="evidence" value="ECO:0007669"/>
    <property type="project" value="TreeGrafter"/>
</dbReference>
<dbReference type="EMBL" id="VXIV02002809">
    <property type="protein sequence ID" value="KAF6022760.1"/>
    <property type="molecule type" value="Genomic_DNA"/>
</dbReference>
<evidence type="ECO:0000256" key="1">
    <source>
        <dbReference type="SAM" id="Coils"/>
    </source>
</evidence>
<evidence type="ECO:0000259" key="3">
    <source>
        <dbReference type="Pfam" id="PF21007"/>
    </source>
</evidence>
<dbReference type="InterPro" id="IPR049390">
    <property type="entry name" value="FBF1_C"/>
</dbReference>
<dbReference type="Pfam" id="PF21007">
    <property type="entry name" value="FBF1"/>
    <property type="match status" value="1"/>
</dbReference>
<feature type="compositionally biased region" description="Polar residues" evidence="2">
    <location>
        <begin position="633"/>
        <end position="663"/>
    </location>
</feature>
<dbReference type="PANTHER" id="PTHR33689">
    <property type="entry name" value="FAS-BINDING FACTOR 1"/>
    <property type="match status" value="1"/>
</dbReference>
<protein>
    <submittedName>
        <fullName evidence="4">FBF1</fullName>
    </submittedName>
</protein>
<feature type="coiled-coil region" evidence="1">
    <location>
        <begin position="768"/>
        <end position="802"/>
    </location>
</feature>
<feature type="region of interest" description="Disordered" evidence="2">
    <location>
        <begin position="56"/>
        <end position="663"/>
    </location>
</feature>
<dbReference type="GO" id="GO:0097539">
    <property type="term" value="C:ciliary transition fiber"/>
    <property type="evidence" value="ECO:0007669"/>
    <property type="project" value="InterPro"/>
</dbReference>
<feature type="coiled-coil region" evidence="1">
    <location>
        <begin position="1097"/>
        <end position="1155"/>
    </location>
</feature>
<dbReference type="GO" id="GO:0036064">
    <property type="term" value="C:ciliary basal body"/>
    <property type="evidence" value="ECO:0007669"/>
    <property type="project" value="TreeGrafter"/>
</dbReference>
<feature type="compositionally biased region" description="Basic and acidic residues" evidence="2">
    <location>
        <begin position="443"/>
        <end position="455"/>
    </location>
</feature>
<evidence type="ECO:0000256" key="2">
    <source>
        <dbReference type="SAM" id="MobiDB-lite"/>
    </source>
</evidence>
<comment type="caution">
    <text evidence="4">The sequence shown here is derived from an EMBL/GenBank/DDBJ whole genome shotgun (WGS) entry which is preliminary data.</text>
</comment>
<name>A0A7J7J949_BUGNE</name>
<dbReference type="InterPro" id="IPR033561">
    <property type="entry name" value="FBF1"/>
</dbReference>
<sequence>MNLCNFLRQVLQADENFYSSLAAGVSDGSDSDADPTILAKSLGGLDDLDNDIFGSLNSKKKPVAKQPALKKTAATSGSASKEVKKSSFNIDDIMGGDDDDLDTLLSGRPKTTDDTKKSSASSDLFGEAKQRPATTGQSRKPAKKVEFGEFDPDDPLGDLDLSDDDDFGLKKKPTPAKSASSKELPTMSESNITLSSDNETISRPVTRSGNRPDDSAQTDDGSDWDASSASSTSKKESEKPAQPAPQAQPSQSQAKPKKKETITFSDDEGDLDLGLDDTPPAKVKAAEKSDGGLKDSLFGKSSSVEKHLQRPGTGDSQREFNISVRASIAESNKSSKKISDEDDDIFGSYAPSVMSSRPGTGRSVRFEDEEPTQKRPATADAAFTAADDDWLGLGVGSSKEKKRPLGLSSTVDFSGTRSQSSSDDWLDMATGSSSRPKTAPVATEKKPPRSPEKKPVIGGSKIGGGDDWLAELSAKVDEDTDFTSRHKPGRRLSTDKTTSRQSSVESTGNTSRRPSLVKQSSGDDWLGLGAETPIESPAKPMSQTSAGSRPASKSTVKPSPVIDDSDWLGLGSSTPTKDDEAEDWIKAAKLKRQQSADNSLLDPGASRASGTFSLTTEKPATQEVTSFPWEKGGSSTPPKANLSVTGPQTIPSQTLSAAHSIPTSSQPVFQPMFTSLPVPPQPTVNLDSASWNKEQESLVKQHQVQLEQMQSQFNQMMEARRQQQQSALHQQMKLAEEAFKLQQQQLQSSISGLGPSAVFPSGLSPTKQSEVQLNNVELESQVNRLEHEKNHLESLIDTMKRRHQEEIISLETSNKAKVLLVEESYQRREFRLREEIEQISADNLSKLRNLEDEKSSLIASNYRRIEEVEKSKSAEISRMREQHHQEIERMKQDHFTAIEVLRKTKEHELEGLLTTANNPQSLQFLMEQMKQNAAGLTAMQFSIDKSHKLTLDERELAMNTRDQQLKVLQECLLKQQEENDKERSRLQELLAKMEIQIREQERQLHQEKWSVSQEKSKLSALQMSVEQERTLLTDQLTRERAELGRAKDSFLAEQRSAMVQLADERRLLAEERTQLTISQRIAAEKGNEESLRQSQGSARYEGLLKTLESEREDLSKRSQAIAVEETKLASERSSLDQEREYLHKEQERLSELAKKIQTEMGSIDVFSKECTQKEVEGKQALAEARRQDSINQSRLNDISVRLEELKVGEKRFAEERLQLHSERKQLESLKSRQLCAGCKQPVSRNPYFSLSTPLMQTRPSPSSLVGVVAPQKLDLTDPTLLQYKIQADQDSDFLNEESAYLDALKYSPYHNNSVSQI</sequence>
<reference evidence="4" key="1">
    <citation type="submission" date="2020-06" db="EMBL/GenBank/DDBJ databases">
        <title>Draft genome of Bugula neritina, a colonial animal packing powerful symbionts and potential medicines.</title>
        <authorList>
            <person name="Rayko M."/>
        </authorList>
    </citation>
    <scope>NUCLEOTIDE SEQUENCE [LARGE SCALE GENOMIC DNA]</scope>
    <source>
        <strain evidence="4">Kwan_BN1</strain>
    </source>
</reference>
<feature type="compositionally biased region" description="Basic and acidic residues" evidence="2">
    <location>
        <begin position="284"/>
        <end position="293"/>
    </location>
</feature>
<feature type="compositionally biased region" description="Polar residues" evidence="2">
    <location>
        <begin position="187"/>
        <end position="209"/>
    </location>
</feature>
<keyword evidence="1" id="KW-0175">Coiled coil</keyword>
<feature type="compositionally biased region" description="Polar residues" evidence="2">
    <location>
        <begin position="499"/>
        <end position="522"/>
    </location>
</feature>
<proteinExistence type="predicted"/>
<evidence type="ECO:0000313" key="4">
    <source>
        <dbReference type="EMBL" id="KAF6022760.1"/>
    </source>
</evidence>
<dbReference type="OrthoDB" id="8195456at2759"/>
<feature type="compositionally biased region" description="Polar residues" evidence="2">
    <location>
        <begin position="541"/>
        <end position="557"/>
    </location>
</feature>
<accession>A0A7J7J949</accession>
<evidence type="ECO:0000313" key="5">
    <source>
        <dbReference type="Proteomes" id="UP000593567"/>
    </source>
</evidence>
<feature type="coiled-coil region" evidence="1">
    <location>
        <begin position="692"/>
        <end position="726"/>
    </location>
</feature>
<feature type="compositionally biased region" description="Low complexity" evidence="2">
    <location>
        <begin position="240"/>
        <end position="254"/>
    </location>
</feature>
<feature type="coiled-coil region" evidence="1">
    <location>
        <begin position="972"/>
        <end position="1010"/>
    </location>
</feature>
<dbReference type="PANTHER" id="PTHR33689:SF1">
    <property type="entry name" value="FAS-BINDING FACTOR 1"/>
    <property type="match status" value="1"/>
</dbReference>
<dbReference type="Proteomes" id="UP000593567">
    <property type="component" value="Unassembled WGS sequence"/>
</dbReference>
<feature type="compositionally biased region" description="Polar residues" evidence="2">
    <location>
        <begin position="608"/>
        <end position="625"/>
    </location>
</feature>
<feature type="compositionally biased region" description="Acidic residues" evidence="2">
    <location>
        <begin position="148"/>
        <end position="166"/>
    </location>
</feature>
<organism evidence="4 5">
    <name type="scientific">Bugula neritina</name>
    <name type="common">Brown bryozoan</name>
    <name type="synonym">Sertularia neritina</name>
    <dbReference type="NCBI Taxonomy" id="10212"/>
    <lineage>
        <taxon>Eukaryota</taxon>
        <taxon>Metazoa</taxon>
        <taxon>Spiralia</taxon>
        <taxon>Lophotrochozoa</taxon>
        <taxon>Bryozoa</taxon>
        <taxon>Gymnolaemata</taxon>
        <taxon>Cheilostomatida</taxon>
        <taxon>Flustrina</taxon>
        <taxon>Buguloidea</taxon>
        <taxon>Bugulidae</taxon>
        <taxon>Bugula</taxon>
    </lineage>
</organism>